<dbReference type="GO" id="GO:0016787">
    <property type="term" value="F:hydrolase activity"/>
    <property type="evidence" value="ECO:0007669"/>
    <property type="project" value="UniProtKB-KW"/>
</dbReference>
<organism evidence="1 2">
    <name type="scientific">Erwinia phage Derbicus</name>
    <dbReference type="NCBI Taxonomy" id="2530027"/>
    <lineage>
        <taxon>Viruses</taxon>
        <taxon>Duplodnaviria</taxon>
        <taxon>Heunggongvirae</taxon>
        <taxon>Uroviricota</taxon>
        <taxon>Caudoviricetes</taxon>
        <taxon>Chimalliviridae</taxon>
        <taxon>Derbicusvirus</taxon>
        <taxon>Derbicusvirus derbicus</taxon>
    </lineage>
</organism>
<evidence type="ECO:0000313" key="2">
    <source>
        <dbReference type="Proteomes" id="UP000295398"/>
    </source>
</evidence>
<accession>A0A482IKX8</accession>
<gene>
    <name evidence="1" type="ORF">DERBICUS_118</name>
</gene>
<reference evidence="1 2" key="1">
    <citation type="submission" date="2019-02" db="EMBL/GenBank/DDBJ databases">
        <authorList>
            <person name="Webb C.J."/>
            <person name="Sharma R."/>
            <person name="Berg J.A."/>
            <person name="Payne A.M."/>
            <person name="Fajardo C.P."/>
            <person name="Breakwell D.P."/>
            <person name="Hope S."/>
            <person name="Grose J.H."/>
        </authorList>
    </citation>
    <scope>NUCLEOTIDE SEQUENCE [LARGE SCALE GENOMIC DNA]</scope>
</reference>
<proteinExistence type="predicted"/>
<evidence type="ECO:0000313" key="1">
    <source>
        <dbReference type="EMBL" id="QBP07544.1"/>
    </source>
</evidence>
<protein>
    <submittedName>
        <fullName evidence="1">Putative nucleotide pyrophosphohydrolase</fullName>
    </submittedName>
</protein>
<dbReference type="Proteomes" id="UP000295398">
    <property type="component" value="Segment"/>
</dbReference>
<name>A0A482IKX8_9CAUD</name>
<keyword evidence="1" id="KW-0378">Hydrolase</keyword>
<keyword evidence="2" id="KW-1185">Reference proteome</keyword>
<sequence length="299" mass="33547">MEITKMTRQTFQVPVAYTIIKPTDGVMGDLIPSINKWSAQKAAHLAGPGVKLEALYEIAINNETKQWRISGREAINGDVWFWMPPTALVFEHEVVGQTAYPRDVPLFTIAECVDNVVGWSTARGILENGRWATQVTKFYEEDGEAATGISKTKRQYIMDGIGDALVVMVNVISLAGGNAKAIALEVERLPERLLPYPSGDAHRLFHKMRLYSTLMHEALYIGCDLLGQHDGKGYQLDTRQDDIYREFEKNMREAICYANALASAYDMTLEQCFSLAWDEIKDRKGFLNADGIFIKEADA</sequence>
<dbReference type="EMBL" id="MK514282">
    <property type="protein sequence ID" value="QBP07544.1"/>
    <property type="molecule type" value="Genomic_DNA"/>
</dbReference>